<evidence type="ECO:0000313" key="3">
    <source>
        <dbReference type="EMBL" id="MEE2037626.1"/>
    </source>
</evidence>
<name>A0ABU7K5U8_9ACTN</name>
<dbReference type="Gene3D" id="1.10.260.40">
    <property type="entry name" value="lambda repressor-like DNA-binding domains"/>
    <property type="match status" value="1"/>
</dbReference>
<dbReference type="InterPro" id="IPR014710">
    <property type="entry name" value="RmlC-like_jellyroll"/>
</dbReference>
<dbReference type="PANTHER" id="PTHR46797">
    <property type="entry name" value="HTH-TYPE TRANSCRIPTIONAL REGULATOR"/>
    <property type="match status" value="1"/>
</dbReference>
<evidence type="ECO:0000259" key="2">
    <source>
        <dbReference type="PROSITE" id="PS50943"/>
    </source>
</evidence>
<keyword evidence="1" id="KW-0238">DNA-binding</keyword>
<dbReference type="Gene3D" id="2.60.120.10">
    <property type="entry name" value="Jelly Rolls"/>
    <property type="match status" value="1"/>
</dbReference>
<dbReference type="EMBL" id="JAUZMY010000008">
    <property type="protein sequence ID" value="MEE2037626.1"/>
    <property type="molecule type" value="Genomic_DNA"/>
</dbReference>
<dbReference type="SUPFAM" id="SSF47413">
    <property type="entry name" value="lambda repressor-like DNA-binding domains"/>
    <property type="match status" value="1"/>
</dbReference>
<dbReference type="PROSITE" id="PS50943">
    <property type="entry name" value="HTH_CROC1"/>
    <property type="match status" value="1"/>
</dbReference>
<dbReference type="InterPro" id="IPR011051">
    <property type="entry name" value="RmlC_Cupin_sf"/>
</dbReference>
<dbReference type="SMART" id="SM00530">
    <property type="entry name" value="HTH_XRE"/>
    <property type="match status" value="1"/>
</dbReference>
<dbReference type="Proteomes" id="UP001356095">
    <property type="component" value="Unassembled WGS sequence"/>
</dbReference>
<gene>
    <name evidence="3" type="ORF">Q8791_10390</name>
</gene>
<dbReference type="InterPro" id="IPR001387">
    <property type="entry name" value="Cro/C1-type_HTH"/>
</dbReference>
<sequence>MTEQIRPEVVVLLGNRIRSDRQTSGLSVVKLAELSGVSRRMLTQIELGQANPSVATVDKIASALGTTFSALVGVLEDRSPDGVQVWSTPGGSWAYLLKAVETSEMSVELWKWRLVGDDRYHASPSPGAPDSMAHVLQGQLRVRSGSSDLRVGAGESARLASTPEHTFEAGADSTDFLWVVTVPRTLG</sequence>
<feature type="domain" description="HTH cro/C1-type" evidence="2">
    <location>
        <begin position="17"/>
        <end position="71"/>
    </location>
</feature>
<evidence type="ECO:0000256" key="1">
    <source>
        <dbReference type="ARBA" id="ARBA00023125"/>
    </source>
</evidence>
<reference evidence="3 4" key="1">
    <citation type="submission" date="2023-08" db="EMBL/GenBank/DDBJ databases">
        <authorList>
            <person name="Girao M."/>
            <person name="Carvalho M.F."/>
        </authorList>
    </citation>
    <scope>NUCLEOTIDE SEQUENCE [LARGE SCALE GENOMIC DNA]</scope>
    <source>
        <strain evidence="3 4">CT-R113</strain>
    </source>
</reference>
<evidence type="ECO:0000313" key="4">
    <source>
        <dbReference type="Proteomes" id="UP001356095"/>
    </source>
</evidence>
<accession>A0ABU7K5U8</accession>
<keyword evidence="4" id="KW-1185">Reference proteome</keyword>
<proteinExistence type="predicted"/>
<protein>
    <submittedName>
        <fullName evidence="3">XRE family transcriptional regulator</fullName>
    </submittedName>
</protein>
<dbReference type="RefSeq" id="WP_330091422.1">
    <property type="nucleotide sequence ID" value="NZ_JAUZMY010000008.1"/>
</dbReference>
<dbReference type="PANTHER" id="PTHR46797:SF1">
    <property type="entry name" value="METHYLPHOSPHONATE SYNTHASE"/>
    <property type="match status" value="1"/>
</dbReference>
<dbReference type="SUPFAM" id="SSF51182">
    <property type="entry name" value="RmlC-like cupins"/>
    <property type="match status" value="1"/>
</dbReference>
<dbReference type="InterPro" id="IPR050807">
    <property type="entry name" value="TransReg_Diox_bact_type"/>
</dbReference>
<dbReference type="CDD" id="cd00093">
    <property type="entry name" value="HTH_XRE"/>
    <property type="match status" value="1"/>
</dbReference>
<dbReference type="InterPro" id="IPR010982">
    <property type="entry name" value="Lambda_DNA-bd_dom_sf"/>
</dbReference>
<organism evidence="3 4">
    <name type="scientific">Nocardiopsis codii</name>
    <dbReference type="NCBI Taxonomy" id="3065942"/>
    <lineage>
        <taxon>Bacteria</taxon>
        <taxon>Bacillati</taxon>
        <taxon>Actinomycetota</taxon>
        <taxon>Actinomycetes</taxon>
        <taxon>Streptosporangiales</taxon>
        <taxon>Nocardiopsidaceae</taxon>
        <taxon>Nocardiopsis</taxon>
    </lineage>
</organism>
<comment type="caution">
    <text evidence="3">The sequence shown here is derived from an EMBL/GenBank/DDBJ whole genome shotgun (WGS) entry which is preliminary data.</text>
</comment>
<dbReference type="Pfam" id="PF01381">
    <property type="entry name" value="HTH_3"/>
    <property type="match status" value="1"/>
</dbReference>